<dbReference type="GO" id="GO:0030174">
    <property type="term" value="P:regulation of DNA-templated DNA replication initiation"/>
    <property type="evidence" value="ECO:0007669"/>
    <property type="project" value="InterPro"/>
</dbReference>
<dbReference type="SMART" id="SM01075">
    <property type="entry name" value="CDT1"/>
    <property type="match status" value="1"/>
</dbReference>
<proteinExistence type="inferred from homology"/>
<evidence type="ECO:0000256" key="1">
    <source>
        <dbReference type="ARBA" id="ARBA00008356"/>
    </source>
</evidence>
<dbReference type="Gene3D" id="1.10.10.1420">
    <property type="entry name" value="DNA replication factor Cdt1, C-terminal WH domain"/>
    <property type="match status" value="1"/>
</dbReference>
<dbReference type="Proteomes" id="UP000886595">
    <property type="component" value="Unassembled WGS sequence"/>
</dbReference>
<keyword evidence="6" id="KW-1185">Reference proteome</keyword>
<feature type="region of interest" description="Disordered" evidence="3">
    <location>
        <begin position="307"/>
        <end position="329"/>
    </location>
</feature>
<dbReference type="AlphaFoldDB" id="A0A8X8ARS2"/>
<evidence type="ECO:0000313" key="5">
    <source>
        <dbReference type="EMBL" id="KAG2308772.1"/>
    </source>
</evidence>
<feature type="compositionally biased region" description="Polar residues" evidence="3">
    <location>
        <begin position="23"/>
        <end position="49"/>
    </location>
</feature>
<dbReference type="EMBL" id="JAAMPC010000006">
    <property type="protein sequence ID" value="KAG2308772.1"/>
    <property type="molecule type" value="Genomic_DNA"/>
</dbReference>
<dbReference type="InterPro" id="IPR038090">
    <property type="entry name" value="Cdt1_C_WH_dom_sf"/>
</dbReference>
<evidence type="ECO:0000256" key="3">
    <source>
        <dbReference type="SAM" id="MobiDB-lite"/>
    </source>
</evidence>
<dbReference type="GO" id="GO:0070182">
    <property type="term" value="F:DNA polymerase binding"/>
    <property type="evidence" value="ECO:0007669"/>
    <property type="project" value="TreeGrafter"/>
</dbReference>
<dbReference type="SUPFAM" id="SSF46785">
    <property type="entry name" value="Winged helix' DNA-binding domain"/>
    <property type="match status" value="1"/>
</dbReference>
<organism evidence="5 6">
    <name type="scientific">Brassica carinata</name>
    <name type="common">Ethiopian mustard</name>
    <name type="synonym">Abyssinian cabbage</name>
    <dbReference type="NCBI Taxonomy" id="52824"/>
    <lineage>
        <taxon>Eukaryota</taxon>
        <taxon>Viridiplantae</taxon>
        <taxon>Streptophyta</taxon>
        <taxon>Embryophyta</taxon>
        <taxon>Tracheophyta</taxon>
        <taxon>Spermatophyta</taxon>
        <taxon>Magnoliopsida</taxon>
        <taxon>eudicotyledons</taxon>
        <taxon>Gunneridae</taxon>
        <taxon>Pentapetalae</taxon>
        <taxon>rosids</taxon>
        <taxon>malvids</taxon>
        <taxon>Brassicales</taxon>
        <taxon>Brassicaceae</taxon>
        <taxon>Brassiceae</taxon>
        <taxon>Brassica</taxon>
    </lineage>
</organism>
<dbReference type="InterPro" id="IPR014939">
    <property type="entry name" value="CDT1_Gemini-bd-like"/>
</dbReference>
<protein>
    <recommendedName>
        <fullName evidence="4">CDT1 Geminin-binding domain-containing protein</fullName>
    </recommendedName>
</protein>
<dbReference type="CDD" id="cd08767">
    <property type="entry name" value="Cdt1_c"/>
    <property type="match status" value="1"/>
</dbReference>
<keyword evidence="2" id="KW-0131">Cell cycle</keyword>
<dbReference type="GO" id="GO:0003677">
    <property type="term" value="F:DNA binding"/>
    <property type="evidence" value="ECO:0007669"/>
    <property type="project" value="InterPro"/>
</dbReference>
<comment type="caution">
    <text evidence="5">The sequence shown here is derived from an EMBL/GenBank/DDBJ whole genome shotgun (WGS) entry which is preliminary data.</text>
</comment>
<evidence type="ECO:0000259" key="4">
    <source>
        <dbReference type="SMART" id="SM01075"/>
    </source>
</evidence>
<dbReference type="InterPro" id="IPR045173">
    <property type="entry name" value="Cdt1"/>
</dbReference>
<comment type="similarity">
    <text evidence="1">Belongs to the Cdt1 family.</text>
</comment>
<dbReference type="Pfam" id="PF16679">
    <property type="entry name" value="CDT1_C"/>
    <property type="match status" value="1"/>
</dbReference>
<reference evidence="5 6" key="1">
    <citation type="submission" date="2020-02" db="EMBL/GenBank/DDBJ databases">
        <authorList>
            <person name="Ma Q."/>
            <person name="Huang Y."/>
            <person name="Song X."/>
            <person name="Pei D."/>
        </authorList>
    </citation>
    <scope>NUCLEOTIDE SEQUENCE [LARGE SCALE GENOMIC DNA]</scope>
    <source>
        <strain evidence="5">Sxm20200214</strain>
        <tissue evidence="5">Leaf</tissue>
    </source>
</reference>
<dbReference type="InterPro" id="IPR036390">
    <property type="entry name" value="WH_DNA-bd_sf"/>
</dbReference>
<evidence type="ECO:0000256" key="2">
    <source>
        <dbReference type="ARBA" id="ARBA00023306"/>
    </source>
</evidence>
<dbReference type="OrthoDB" id="341730at2759"/>
<feature type="region of interest" description="Disordered" evidence="3">
    <location>
        <begin position="1"/>
        <end position="89"/>
    </location>
</feature>
<dbReference type="GO" id="GO:0000076">
    <property type="term" value="P:DNA replication checkpoint signaling"/>
    <property type="evidence" value="ECO:0007669"/>
    <property type="project" value="TreeGrafter"/>
</dbReference>
<sequence length="492" mass="54640">MTAPGSSKSIPFKSKKKLFDPPSTVNPYSSSLPLHTPENTLIRPKNQSVAPPVKENRKTAGSHRRSEDPVDKASSAKRQLVFSSSSDQEKLPEKYEALGKLFDALESSILLSKLRGSKPTFSNVSGKSSIKRVLVRDEATSCMKPDLHVTLKADSVEENDKLKSERNKISLRNVFRTRLADFVKAHPQGDEVPEEELPEGFNRRKPNEDSRDEVRRFSSLMEEMASIPAARLISSFSKVPSSPVKPQINVGPTSSLARPALCKVNLAPTPASVLSTPAKMESTPVIVASTPPEFASTPSRLFSAACLQKRSSGDTSPDDVSTDPPSLNFDSYTKDKKAVDVADIDQVPVEDDDDEILSILPDELRQSIKEQETKAIEESNPAISEAKRRRKMVACLPKLFNVIHYLIQSIRRWILTKEELVNKIIAGHSDITDRKEVEEQLVLMQELVPEWIYEKRSTSGDLLVCINKLASPQTIRSQLEEENKKALATSYP</sequence>
<dbReference type="PANTHER" id="PTHR28637:SF12">
    <property type="entry name" value="CDT1 GEMININ-BINDING DOMAIN-CONTAINING PROTEIN"/>
    <property type="match status" value="1"/>
</dbReference>
<feature type="compositionally biased region" description="Basic and acidic residues" evidence="3">
    <location>
        <begin position="54"/>
        <end position="71"/>
    </location>
</feature>
<evidence type="ECO:0000313" key="6">
    <source>
        <dbReference type="Proteomes" id="UP000886595"/>
    </source>
</evidence>
<dbReference type="InterPro" id="IPR032054">
    <property type="entry name" value="Cdt1_C"/>
</dbReference>
<feature type="region of interest" description="Disordered" evidence="3">
    <location>
        <begin position="187"/>
        <end position="212"/>
    </location>
</feature>
<feature type="domain" description="CDT1 Geminin-binding" evidence="4">
    <location>
        <begin position="91"/>
        <end position="199"/>
    </location>
</feature>
<dbReference type="FunFam" id="1.10.10.1420:FF:000003">
    <property type="entry name" value="CDT1-like protein a chloroplastic"/>
    <property type="match status" value="1"/>
</dbReference>
<name>A0A8X8ARS2_BRACI</name>
<dbReference type="GO" id="GO:0000278">
    <property type="term" value="P:mitotic cell cycle"/>
    <property type="evidence" value="ECO:0007669"/>
    <property type="project" value="TreeGrafter"/>
</dbReference>
<feature type="compositionally biased region" description="Basic and acidic residues" evidence="3">
    <location>
        <begin position="201"/>
        <end position="212"/>
    </location>
</feature>
<feature type="compositionally biased region" description="Low complexity" evidence="3">
    <location>
        <begin position="1"/>
        <end position="12"/>
    </location>
</feature>
<dbReference type="PANTHER" id="PTHR28637">
    <property type="entry name" value="DNA REPLICATION FACTOR CDT1"/>
    <property type="match status" value="1"/>
</dbReference>
<dbReference type="GO" id="GO:0071163">
    <property type="term" value="P:DNA replication preinitiation complex assembly"/>
    <property type="evidence" value="ECO:0007669"/>
    <property type="project" value="InterPro"/>
</dbReference>
<dbReference type="GO" id="GO:0005634">
    <property type="term" value="C:nucleus"/>
    <property type="evidence" value="ECO:0007669"/>
    <property type="project" value="TreeGrafter"/>
</dbReference>
<accession>A0A8X8ARS2</accession>
<gene>
    <name evidence="5" type="ORF">Bca52824_028520</name>
</gene>